<comment type="caution">
    <text evidence="1">The sequence shown here is derived from an EMBL/GenBank/DDBJ whole genome shotgun (WGS) entry which is preliminary data.</text>
</comment>
<dbReference type="AlphaFoldDB" id="A0A101LYY9"/>
<geneLocation type="mitochondrion" evidence="1"/>
<gene>
    <name evidence="1" type="ORF">ABT39_MTgene4874</name>
</gene>
<name>A0A101LYY9_PICGL</name>
<keyword evidence="1" id="KW-0496">Mitochondrion</keyword>
<evidence type="ECO:0000313" key="1">
    <source>
        <dbReference type="EMBL" id="KUM47880.1"/>
    </source>
</evidence>
<reference evidence="1" key="1">
    <citation type="journal article" date="2015" name="Genome Biol. Evol.">
        <title>Organellar Genomes of White Spruce (Picea glauca): Assembly and Annotation.</title>
        <authorList>
            <person name="Jackman S.D."/>
            <person name="Warren R.L."/>
            <person name="Gibb E.A."/>
            <person name="Vandervalk B.P."/>
            <person name="Mohamadi H."/>
            <person name="Chu J."/>
            <person name="Raymond A."/>
            <person name="Pleasance S."/>
            <person name="Coope R."/>
            <person name="Wildung M.R."/>
            <person name="Ritland C.E."/>
            <person name="Bousquet J."/>
            <person name="Jones S.J."/>
            <person name="Bohlmann J."/>
            <person name="Birol I."/>
        </authorList>
    </citation>
    <scope>NUCLEOTIDE SEQUENCE [LARGE SCALE GENOMIC DNA]</scope>
    <source>
        <tissue evidence="1">Flushing bud</tissue>
    </source>
</reference>
<dbReference type="EMBL" id="LKAM01000006">
    <property type="protein sequence ID" value="KUM47880.1"/>
    <property type="molecule type" value="Genomic_DNA"/>
</dbReference>
<proteinExistence type="predicted"/>
<organism evidence="1">
    <name type="scientific">Picea glauca</name>
    <name type="common">White spruce</name>
    <name type="synonym">Pinus glauca</name>
    <dbReference type="NCBI Taxonomy" id="3330"/>
    <lineage>
        <taxon>Eukaryota</taxon>
        <taxon>Viridiplantae</taxon>
        <taxon>Streptophyta</taxon>
        <taxon>Embryophyta</taxon>
        <taxon>Tracheophyta</taxon>
        <taxon>Spermatophyta</taxon>
        <taxon>Pinopsida</taxon>
        <taxon>Pinidae</taxon>
        <taxon>Conifers I</taxon>
        <taxon>Pinales</taxon>
        <taxon>Pinaceae</taxon>
        <taxon>Picea</taxon>
    </lineage>
</organism>
<accession>A0A101LYY9</accession>
<protein>
    <submittedName>
        <fullName evidence="1">Uncharacterized protein</fullName>
    </submittedName>
</protein>
<sequence length="89" mass="9873">MTLRSLVTSSKVFRFVLDTDAPGSLPSPFSFNPQGSGETNLVLKGISTIIMLLSRYSASLKRVSKSGDLFRLGAKIIQPQMRRLKLSWQ</sequence>